<keyword evidence="2" id="KW-1185">Reference proteome</keyword>
<protein>
    <submittedName>
        <fullName evidence="1">Uncharacterized protein</fullName>
    </submittedName>
</protein>
<evidence type="ECO:0000313" key="1">
    <source>
        <dbReference type="EMBL" id="MBK1884033.1"/>
    </source>
</evidence>
<organism evidence="1 2">
    <name type="scientific">Luteolibacter pohnpeiensis</name>
    <dbReference type="NCBI Taxonomy" id="454153"/>
    <lineage>
        <taxon>Bacteria</taxon>
        <taxon>Pseudomonadati</taxon>
        <taxon>Verrucomicrobiota</taxon>
        <taxon>Verrucomicrobiia</taxon>
        <taxon>Verrucomicrobiales</taxon>
        <taxon>Verrucomicrobiaceae</taxon>
        <taxon>Luteolibacter</taxon>
    </lineage>
</organism>
<comment type="caution">
    <text evidence="1">The sequence shown here is derived from an EMBL/GenBank/DDBJ whole genome shotgun (WGS) entry which is preliminary data.</text>
</comment>
<dbReference type="RefSeq" id="WP_200272804.1">
    <property type="nucleotide sequence ID" value="NZ_JAENIJ010000032.1"/>
</dbReference>
<proteinExistence type="predicted"/>
<accession>A0A934VXN4</accession>
<reference evidence="1" key="1">
    <citation type="submission" date="2021-01" db="EMBL/GenBank/DDBJ databases">
        <title>Modified the classification status of verrucomicrobia.</title>
        <authorList>
            <person name="Feng X."/>
        </authorList>
    </citation>
    <scope>NUCLEOTIDE SEQUENCE</scope>
    <source>
        <strain evidence="1">KCTC 22041</strain>
    </source>
</reference>
<dbReference type="EMBL" id="JAENIJ010000032">
    <property type="protein sequence ID" value="MBK1884033.1"/>
    <property type="molecule type" value="Genomic_DNA"/>
</dbReference>
<evidence type="ECO:0000313" key="2">
    <source>
        <dbReference type="Proteomes" id="UP000603141"/>
    </source>
</evidence>
<dbReference type="Proteomes" id="UP000603141">
    <property type="component" value="Unassembled WGS sequence"/>
</dbReference>
<name>A0A934VXN4_9BACT</name>
<dbReference type="AlphaFoldDB" id="A0A934VXN4"/>
<sequence length="108" mass="11913">MKRTVGVDEMLAALNTPLPGLTEFPEQTLQERILATNASLKKAGNFVRFNVDEKMYPSQILLEKTLPAFSQEGATPNDIIHHAQRTLKQHHVLDSDGGRVLFQEGSGG</sequence>
<gene>
    <name evidence="1" type="ORF">JIN85_16560</name>
</gene>